<organism evidence="1 2">
    <name type="scientific">Ephemerocybe angulata</name>
    <dbReference type="NCBI Taxonomy" id="980116"/>
    <lineage>
        <taxon>Eukaryota</taxon>
        <taxon>Fungi</taxon>
        <taxon>Dikarya</taxon>
        <taxon>Basidiomycota</taxon>
        <taxon>Agaricomycotina</taxon>
        <taxon>Agaricomycetes</taxon>
        <taxon>Agaricomycetidae</taxon>
        <taxon>Agaricales</taxon>
        <taxon>Agaricineae</taxon>
        <taxon>Psathyrellaceae</taxon>
        <taxon>Ephemerocybe</taxon>
    </lineage>
</organism>
<dbReference type="EMBL" id="JACGCI010000045">
    <property type="protein sequence ID" value="KAF6752174.1"/>
    <property type="molecule type" value="Genomic_DNA"/>
</dbReference>
<proteinExistence type="predicted"/>
<dbReference type="OrthoDB" id="3147752at2759"/>
<dbReference type="AlphaFoldDB" id="A0A8H6HT56"/>
<gene>
    <name evidence="1" type="ORF">DFP72DRAFT_815577</name>
</gene>
<sequence>MKAKALLDARTQELKVSQAFITTADQYSIADISRMVEQLNEEIFNFAMNISDAVFQDRMTNTPGDETIPGYTEAHNAAVWYWGESFILHLREESGKVAPDTILFESPIQHVLVCWCYEIIQPFNFVEDDMGTGLDQIWKGILEKHETAVAKNWLSMTSSELPRPDIRHDSILKKLKDLMIASGWRGLESARLMTTTCENLGEIMKKAVGLRDAVVHGVLSVEMEIIHANKGIQFNPTTMQDAFDIGQNRSAGVPEKQTVLCGTSLGIWCVKRNKSASTPGNQRMKEVVLKAKVLLPSALEHVKGDH</sequence>
<evidence type="ECO:0000313" key="1">
    <source>
        <dbReference type="EMBL" id="KAF6752174.1"/>
    </source>
</evidence>
<dbReference type="Proteomes" id="UP000521943">
    <property type="component" value="Unassembled WGS sequence"/>
</dbReference>
<comment type="caution">
    <text evidence="1">The sequence shown here is derived from an EMBL/GenBank/DDBJ whole genome shotgun (WGS) entry which is preliminary data.</text>
</comment>
<evidence type="ECO:0000313" key="2">
    <source>
        <dbReference type="Proteomes" id="UP000521943"/>
    </source>
</evidence>
<accession>A0A8H6HT56</accession>
<keyword evidence="2" id="KW-1185">Reference proteome</keyword>
<protein>
    <submittedName>
        <fullName evidence="1">Uncharacterized protein</fullName>
    </submittedName>
</protein>
<reference evidence="1 2" key="1">
    <citation type="submission" date="2020-07" db="EMBL/GenBank/DDBJ databases">
        <title>Comparative genomics of pyrophilous fungi reveals a link between fire events and developmental genes.</title>
        <authorList>
            <consortium name="DOE Joint Genome Institute"/>
            <person name="Steindorff A.S."/>
            <person name="Carver A."/>
            <person name="Calhoun S."/>
            <person name="Stillman K."/>
            <person name="Liu H."/>
            <person name="Lipzen A."/>
            <person name="Pangilinan J."/>
            <person name="Labutti K."/>
            <person name="Bruns T.D."/>
            <person name="Grigoriev I.V."/>
        </authorList>
    </citation>
    <scope>NUCLEOTIDE SEQUENCE [LARGE SCALE GENOMIC DNA]</scope>
    <source>
        <strain evidence="1 2">CBS 144469</strain>
    </source>
</reference>
<name>A0A8H6HT56_9AGAR</name>